<evidence type="ECO:0000256" key="1">
    <source>
        <dbReference type="SAM" id="MobiDB-lite"/>
    </source>
</evidence>
<keyword evidence="3" id="KW-1185">Reference proteome</keyword>
<proteinExistence type="predicted"/>
<evidence type="ECO:0000313" key="3">
    <source>
        <dbReference type="Proteomes" id="UP001279734"/>
    </source>
</evidence>
<dbReference type="AlphaFoldDB" id="A0AAD3SYW3"/>
<feature type="compositionally biased region" description="Basic and acidic residues" evidence="1">
    <location>
        <begin position="127"/>
        <end position="148"/>
    </location>
</feature>
<accession>A0AAD3SYW3</accession>
<protein>
    <submittedName>
        <fullName evidence="2">Uncharacterized protein</fullName>
    </submittedName>
</protein>
<feature type="region of interest" description="Disordered" evidence="1">
    <location>
        <begin position="105"/>
        <end position="162"/>
    </location>
</feature>
<gene>
    <name evidence="2" type="ORF">Nepgr_020357</name>
</gene>
<name>A0AAD3SYW3_NEPGR</name>
<dbReference type="EMBL" id="BSYO01000019">
    <property type="protein sequence ID" value="GMH18516.1"/>
    <property type="molecule type" value="Genomic_DNA"/>
</dbReference>
<organism evidence="2 3">
    <name type="scientific">Nepenthes gracilis</name>
    <name type="common">Slender pitcher plant</name>
    <dbReference type="NCBI Taxonomy" id="150966"/>
    <lineage>
        <taxon>Eukaryota</taxon>
        <taxon>Viridiplantae</taxon>
        <taxon>Streptophyta</taxon>
        <taxon>Embryophyta</taxon>
        <taxon>Tracheophyta</taxon>
        <taxon>Spermatophyta</taxon>
        <taxon>Magnoliopsida</taxon>
        <taxon>eudicotyledons</taxon>
        <taxon>Gunneridae</taxon>
        <taxon>Pentapetalae</taxon>
        <taxon>Caryophyllales</taxon>
        <taxon>Nepenthaceae</taxon>
        <taxon>Nepenthes</taxon>
    </lineage>
</organism>
<comment type="caution">
    <text evidence="2">The sequence shown here is derived from an EMBL/GenBank/DDBJ whole genome shotgun (WGS) entry which is preliminary data.</text>
</comment>
<dbReference type="Proteomes" id="UP001279734">
    <property type="component" value="Unassembled WGS sequence"/>
</dbReference>
<sequence>MTTDNSIDQPQGAPRDQQQDILHHLLQEPLFNNIKLISKCSTFYSKSSNNQTPGQLRQGQKVHQDLLFDSKHYIKNCTATSPSGETAHPIIKWSKQQQTSAAIIQTTSVEDAQQTEHKSHCHQPPDCPERTKDDGTEPESSDKKERMPFEWSSQPFRISKKF</sequence>
<reference evidence="2" key="1">
    <citation type="submission" date="2023-05" db="EMBL/GenBank/DDBJ databases">
        <title>Nepenthes gracilis genome sequencing.</title>
        <authorList>
            <person name="Fukushima K."/>
        </authorList>
    </citation>
    <scope>NUCLEOTIDE SEQUENCE</scope>
    <source>
        <strain evidence="2">SING2019-196</strain>
    </source>
</reference>
<evidence type="ECO:0000313" key="2">
    <source>
        <dbReference type="EMBL" id="GMH18516.1"/>
    </source>
</evidence>